<feature type="compositionally biased region" description="Basic and acidic residues" evidence="7">
    <location>
        <begin position="221"/>
        <end position="234"/>
    </location>
</feature>
<feature type="region of interest" description="Disordered" evidence="7">
    <location>
        <begin position="732"/>
        <end position="818"/>
    </location>
</feature>
<keyword evidence="6" id="KW-0175">Coiled coil</keyword>
<feature type="compositionally biased region" description="Low complexity" evidence="7">
    <location>
        <begin position="784"/>
        <end position="813"/>
    </location>
</feature>
<feature type="compositionally biased region" description="Polar residues" evidence="7">
    <location>
        <begin position="243"/>
        <end position="257"/>
    </location>
</feature>
<dbReference type="Gene3D" id="3.40.50.1400">
    <property type="match status" value="3"/>
</dbReference>
<dbReference type="OrthoDB" id="1323at2759"/>
<keyword evidence="4" id="KW-0627">Porphyrin biosynthesis</keyword>
<dbReference type="PANTHER" id="PTHR11108">
    <property type="entry name" value="FERROCHELATASE"/>
    <property type="match status" value="1"/>
</dbReference>
<organism evidence="8 9">
    <name type="scientific">Cystoisospora suis</name>
    <dbReference type="NCBI Taxonomy" id="483139"/>
    <lineage>
        <taxon>Eukaryota</taxon>
        <taxon>Sar</taxon>
        <taxon>Alveolata</taxon>
        <taxon>Apicomplexa</taxon>
        <taxon>Conoidasida</taxon>
        <taxon>Coccidia</taxon>
        <taxon>Eucoccidiorida</taxon>
        <taxon>Eimeriorina</taxon>
        <taxon>Sarcocystidae</taxon>
        <taxon>Cystoisospora</taxon>
    </lineage>
</organism>
<name>A0A2C6K5G1_9APIC</name>
<keyword evidence="3 8" id="KW-0456">Lyase</keyword>
<dbReference type="GeneID" id="94432426"/>
<feature type="region of interest" description="Disordered" evidence="7">
    <location>
        <begin position="619"/>
        <end position="654"/>
    </location>
</feature>
<evidence type="ECO:0000256" key="4">
    <source>
        <dbReference type="ARBA" id="ARBA00023244"/>
    </source>
</evidence>
<evidence type="ECO:0000256" key="1">
    <source>
        <dbReference type="ARBA" id="ARBA00023004"/>
    </source>
</evidence>
<dbReference type="CDD" id="cd00419">
    <property type="entry name" value="Ferrochelatase_C"/>
    <property type="match status" value="1"/>
</dbReference>
<dbReference type="SUPFAM" id="SSF53800">
    <property type="entry name" value="Chelatase"/>
    <property type="match status" value="2"/>
</dbReference>
<proteinExistence type="inferred from homology"/>
<feature type="compositionally biased region" description="Basic and acidic residues" evidence="7">
    <location>
        <begin position="644"/>
        <end position="654"/>
    </location>
</feature>
<gene>
    <name evidence="8" type="ORF">CSUI_009096</name>
</gene>
<evidence type="ECO:0000313" key="8">
    <source>
        <dbReference type="EMBL" id="PHJ17080.1"/>
    </source>
</evidence>
<comment type="similarity">
    <text evidence="5">Belongs to the ferrochelatase family.</text>
</comment>
<reference evidence="8 9" key="1">
    <citation type="journal article" date="2017" name="Int. J. Parasitol.">
        <title>The genome of the protozoan parasite Cystoisospora suis and a reverse vaccinology approach to identify vaccine candidates.</title>
        <authorList>
            <person name="Palmieri N."/>
            <person name="Shrestha A."/>
            <person name="Ruttkowski B."/>
            <person name="Beck T."/>
            <person name="Vogl C."/>
            <person name="Tomley F."/>
            <person name="Blake D.P."/>
            <person name="Joachim A."/>
        </authorList>
    </citation>
    <scope>NUCLEOTIDE SEQUENCE [LARGE SCALE GENOMIC DNA]</scope>
    <source>
        <strain evidence="8 9">Wien I</strain>
    </source>
</reference>
<sequence>MIRISPGGKLPPSRIGAFPYPREESLPQRVMKDIANRFSEKRCASTHLSTRRRTGWRTQNSSFLLCDSLLDSPQETHVSGHLITQQRNAASRGQPSVYFEATGCSNVIVFHEVDCAVHSGGGNGMGNQFELFQVKAPFESSGRFSFPFLISPLFPLSPYKNVSRSFRPSRQQRCFFSRTSGLADTDLSGRGNSTRSHSTKRTRRLDEKTTSSSSAGGGDMIHGKQAEGQDRSLPPDHQVPCWSRTSTAHDLSPQYATLDTEGDLLGRKDKEETERLEHLEQQVAFWEDEYQNLTPEARKLMYFFHRESPYLRQFASGKKQDEDFTLSDSRKKDTGVSLSSSRITDEMDDLSLQRHKDKKEGPSDPSIHLKEEILQQHTNDFISPEGSSSSSSLSGSSVVGATSRQKRHTSFLLPQWTDSCAQVAARQLKGVEAQDMGQEPTRICVVLVNLGSPTRPTYTRVWNYLNQFLGDHRVIEIPCLARFLLRHGRILPFRSYASAQKYLSIWHLNGPPGFKHGPGRFSHRASSPPDHQQEYPLLDNASVPLHTKHKGRDSGAVSADSPNAIRTLRDARVQDTSSPEVKSTRKLGIKGGPSSNPATRQMGLHEEMVAHHLAPADVREYSSRDSPSSNTPNMHPRACTQSHSESDAHEEDRTSVAVRRVLRQHGGRGSGTGERKDDLSYAPAPLVRLTASLRRKVQEHFDDYCKKRFIGTQDAGSLRSDEEIGGCIHRNSTSFQSQNAPADPDAESPGAALHASIGPRKGHDCPDALVSTSSQRENRDEANGSAYTRSGTSTAATSRATSGSRSEGNGSSRSHTRVRVMMGMRYGEPDVVSVLRAARDAGCRKLLVLPLYPQTAAATTSSAYDAVLGEIMQWRVMPDLRLLSGYADHPAYISALASSLRRFWAQQQVTVDKGDSETLAAASSTRAGRAEKLMFSFHGIRQNKGRHAGEIYECLCFKTARLVAKELQLKPEEFEVVFQSRFGSAPWTQPYIDERLKALAAAGYRVLDVVMPGFATDCLETMEEMAGHYRDRFRELTAGRGILRIVPCLNDSEDAATAIFEVAKEQMLDWLSSSS</sequence>
<dbReference type="InterPro" id="IPR001015">
    <property type="entry name" value="Ferrochelatase"/>
</dbReference>
<comment type="caution">
    <text evidence="8">The sequence shown here is derived from an EMBL/GenBank/DDBJ whole genome shotgun (WGS) entry which is preliminary data.</text>
</comment>
<keyword evidence="2" id="KW-0350">Heme biosynthesis</keyword>
<feature type="compositionally biased region" description="Low complexity" evidence="7">
    <location>
        <begin position="386"/>
        <end position="399"/>
    </location>
</feature>
<dbReference type="EMBL" id="MIGC01005285">
    <property type="protein sequence ID" value="PHJ17080.1"/>
    <property type="molecule type" value="Genomic_DNA"/>
</dbReference>
<evidence type="ECO:0000256" key="5">
    <source>
        <dbReference type="RuleBase" id="RU004185"/>
    </source>
</evidence>
<dbReference type="Proteomes" id="UP000221165">
    <property type="component" value="Unassembled WGS sequence"/>
</dbReference>
<evidence type="ECO:0000256" key="2">
    <source>
        <dbReference type="ARBA" id="ARBA00023133"/>
    </source>
</evidence>
<feature type="region of interest" description="Disordered" evidence="7">
    <location>
        <begin position="660"/>
        <end position="679"/>
    </location>
</feature>
<feature type="compositionally biased region" description="Basic and acidic residues" evidence="7">
    <location>
        <begin position="351"/>
        <end position="365"/>
    </location>
</feature>
<feature type="region of interest" description="Disordered" evidence="7">
    <location>
        <begin position="380"/>
        <end position="399"/>
    </location>
</feature>
<evidence type="ECO:0000313" key="9">
    <source>
        <dbReference type="Proteomes" id="UP000221165"/>
    </source>
</evidence>
<dbReference type="GO" id="GO:0006783">
    <property type="term" value="P:heme biosynthetic process"/>
    <property type="evidence" value="ECO:0007669"/>
    <property type="project" value="UniProtKB-KW"/>
</dbReference>
<keyword evidence="1" id="KW-0408">Iron</keyword>
<keyword evidence="9" id="KW-1185">Reference proteome</keyword>
<feature type="region of interest" description="Disordered" evidence="7">
    <location>
        <begin position="568"/>
        <end position="600"/>
    </location>
</feature>
<feature type="region of interest" description="Disordered" evidence="7">
    <location>
        <begin position="517"/>
        <end position="536"/>
    </location>
</feature>
<dbReference type="PANTHER" id="PTHR11108:SF1">
    <property type="entry name" value="FERROCHELATASE, MITOCHONDRIAL"/>
    <property type="match status" value="1"/>
</dbReference>
<dbReference type="VEuPathDB" id="ToxoDB:CSUI_009096"/>
<dbReference type="InterPro" id="IPR033644">
    <property type="entry name" value="Ferrochelatase_C"/>
</dbReference>
<feature type="compositionally biased region" description="Basic and acidic residues" evidence="7">
    <location>
        <begin position="318"/>
        <end position="334"/>
    </location>
</feature>
<dbReference type="GO" id="GO:0004325">
    <property type="term" value="F:ferrochelatase activity"/>
    <property type="evidence" value="ECO:0007669"/>
    <property type="project" value="InterPro"/>
</dbReference>
<feature type="compositionally biased region" description="Polar residues" evidence="7">
    <location>
        <begin position="624"/>
        <end position="643"/>
    </location>
</feature>
<feature type="region of interest" description="Disordered" evidence="7">
    <location>
        <begin position="316"/>
        <end position="365"/>
    </location>
</feature>
<evidence type="ECO:0000256" key="6">
    <source>
        <dbReference type="SAM" id="Coils"/>
    </source>
</evidence>
<dbReference type="AlphaFoldDB" id="A0A2C6K5G1"/>
<accession>A0A2C6K5G1</accession>
<feature type="coiled-coil region" evidence="6">
    <location>
        <begin position="269"/>
        <end position="296"/>
    </location>
</feature>
<evidence type="ECO:0000256" key="7">
    <source>
        <dbReference type="SAM" id="MobiDB-lite"/>
    </source>
</evidence>
<protein>
    <submittedName>
        <fullName evidence="8">Protoheme ferro-lyase</fullName>
    </submittedName>
</protein>
<dbReference type="Pfam" id="PF00762">
    <property type="entry name" value="Ferrochelatase"/>
    <property type="match status" value="2"/>
</dbReference>
<evidence type="ECO:0000256" key="3">
    <source>
        <dbReference type="ARBA" id="ARBA00023239"/>
    </source>
</evidence>
<dbReference type="RefSeq" id="XP_067918805.1">
    <property type="nucleotide sequence ID" value="XM_068069215.1"/>
</dbReference>
<feature type="region of interest" description="Disordered" evidence="7">
    <location>
        <begin position="185"/>
        <end position="265"/>
    </location>
</feature>